<dbReference type="Gene3D" id="3.90.550.10">
    <property type="entry name" value="Spore Coat Polysaccharide Biosynthesis Protein SpsA, Chain A"/>
    <property type="match status" value="1"/>
</dbReference>
<keyword evidence="3" id="KW-1185">Reference proteome</keyword>
<name>A0ABT8JIT0_9BACL</name>
<reference evidence="2" key="1">
    <citation type="submission" date="2023-03" db="EMBL/GenBank/DDBJ databases">
        <title>MT1 and MT2 Draft Genomes of Novel Species.</title>
        <authorList>
            <person name="Venkateswaran K."/>
        </authorList>
    </citation>
    <scope>NUCLEOTIDE SEQUENCE</scope>
    <source>
        <strain evidence="2">F6_3S_P_1C</strain>
    </source>
</reference>
<dbReference type="InterPro" id="IPR029044">
    <property type="entry name" value="Nucleotide-diphossugar_trans"/>
</dbReference>
<accession>A0ABT8JIT0</accession>
<evidence type="ECO:0000259" key="1">
    <source>
        <dbReference type="Pfam" id="PF00535"/>
    </source>
</evidence>
<comment type="caution">
    <text evidence="2">The sequence shown here is derived from an EMBL/GenBank/DDBJ whole genome shotgun (WGS) entry which is preliminary data.</text>
</comment>
<feature type="domain" description="Glycosyltransferase 2-like" evidence="1">
    <location>
        <begin position="9"/>
        <end position="175"/>
    </location>
</feature>
<dbReference type="InterPro" id="IPR050834">
    <property type="entry name" value="Glycosyltransf_2"/>
</dbReference>
<dbReference type="Proteomes" id="UP001174205">
    <property type="component" value="Unassembled WGS sequence"/>
</dbReference>
<evidence type="ECO:0000313" key="3">
    <source>
        <dbReference type="Proteomes" id="UP001174205"/>
    </source>
</evidence>
<keyword evidence="2" id="KW-0328">Glycosyltransferase</keyword>
<gene>
    <name evidence="2" type="ORF">P5G61_27665</name>
</gene>
<dbReference type="EMBL" id="JAROCD010000017">
    <property type="protein sequence ID" value="MDN4605034.1"/>
    <property type="molecule type" value="Genomic_DNA"/>
</dbReference>
<dbReference type="PANTHER" id="PTHR43685:SF2">
    <property type="entry name" value="GLYCOSYLTRANSFERASE 2-LIKE DOMAIN-CONTAINING PROTEIN"/>
    <property type="match status" value="1"/>
</dbReference>
<protein>
    <submittedName>
        <fullName evidence="2">Glycosyltransferase</fullName>
        <ecNumber evidence="2">2.4.-.-</ecNumber>
    </submittedName>
</protein>
<organism evidence="2 3">
    <name type="scientific">Paenibacillus vandeheii</name>
    <dbReference type="NCBI Taxonomy" id="3035917"/>
    <lineage>
        <taxon>Bacteria</taxon>
        <taxon>Bacillati</taxon>
        <taxon>Bacillota</taxon>
        <taxon>Bacilli</taxon>
        <taxon>Bacillales</taxon>
        <taxon>Paenibacillaceae</taxon>
        <taxon>Paenibacillus</taxon>
    </lineage>
</organism>
<sequence>MGELPDVGIVMPVYTQKPDFLRQALESVLQQIYTDYQLVIVIDGDPQMEPIVKLNTTNDSRVSVISYPINQGVAHALNTGFNVLLSNPDIKYLTWVSSDNIYDPHFLDVLRASLIKGPQSLGIVYSSFQSIDNEGKLLCDEHQLAALRQYQGQSKEKLLDSSIIGVSFMYKAELAKIVGEYRMQPVEDYEYWLRLAEHCEIRFLPVELMKYRVNSSFSVSAQLHTTEHHRRWRYTYHLARLQARCRREIAPVLTILYPVQTAELSHIKVVEDMYEQTFSNYIFRVMDLSHDGQPTSLLAEISHPITEFIWMPGASVQHAIYRMLLSVTTPYAMIYGPEPFTSYTDIQYLMENLIKNDHLAISNYYTEDHTLIGYRHKGVPNVKKTITNELFKSVELLELYSGL</sequence>
<dbReference type="Pfam" id="PF00535">
    <property type="entry name" value="Glycos_transf_2"/>
    <property type="match status" value="1"/>
</dbReference>
<dbReference type="InterPro" id="IPR001173">
    <property type="entry name" value="Glyco_trans_2-like"/>
</dbReference>
<keyword evidence="2" id="KW-0808">Transferase</keyword>
<proteinExistence type="predicted"/>
<evidence type="ECO:0000313" key="2">
    <source>
        <dbReference type="EMBL" id="MDN4605034.1"/>
    </source>
</evidence>
<dbReference type="PANTHER" id="PTHR43685">
    <property type="entry name" value="GLYCOSYLTRANSFERASE"/>
    <property type="match status" value="1"/>
</dbReference>
<dbReference type="GO" id="GO:0016757">
    <property type="term" value="F:glycosyltransferase activity"/>
    <property type="evidence" value="ECO:0007669"/>
    <property type="project" value="UniProtKB-KW"/>
</dbReference>
<dbReference type="EC" id="2.4.-.-" evidence="2"/>
<dbReference type="SUPFAM" id="SSF53448">
    <property type="entry name" value="Nucleotide-diphospho-sugar transferases"/>
    <property type="match status" value="1"/>
</dbReference>